<dbReference type="EMBL" id="NCKU01018798">
    <property type="protein sequence ID" value="RWR98799.1"/>
    <property type="molecule type" value="Genomic_DNA"/>
</dbReference>
<protein>
    <recommendedName>
        <fullName evidence="3">CCHC-type domain-containing protein</fullName>
    </recommendedName>
</protein>
<keyword evidence="2" id="KW-1185">Reference proteome</keyword>
<organism evidence="1 2">
    <name type="scientific">Dinothrombium tinctorium</name>
    <dbReference type="NCBI Taxonomy" id="1965070"/>
    <lineage>
        <taxon>Eukaryota</taxon>
        <taxon>Metazoa</taxon>
        <taxon>Ecdysozoa</taxon>
        <taxon>Arthropoda</taxon>
        <taxon>Chelicerata</taxon>
        <taxon>Arachnida</taxon>
        <taxon>Acari</taxon>
        <taxon>Acariformes</taxon>
        <taxon>Trombidiformes</taxon>
        <taxon>Prostigmata</taxon>
        <taxon>Anystina</taxon>
        <taxon>Parasitengona</taxon>
        <taxon>Trombidioidea</taxon>
        <taxon>Trombidiidae</taxon>
        <taxon>Dinothrombium</taxon>
    </lineage>
</organism>
<reference evidence="1 2" key="1">
    <citation type="journal article" date="2018" name="Gigascience">
        <title>Genomes of trombidid mites reveal novel predicted allergens and laterally-transferred genes associated with secondary metabolism.</title>
        <authorList>
            <person name="Dong X."/>
            <person name="Chaisiri K."/>
            <person name="Xia D."/>
            <person name="Armstrong S.D."/>
            <person name="Fang Y."/>
            <person name="Donnelly M.J."/>
            <person name="Kadowaki T."/>
            <person name="McGarry J.W."/>
            <person name="Darby A.C."/>
            <person name="Makepeace B.L."/>
        </authorList>
    </citation>
    <scope>NUCLEOTIDE SEQUENCE [LARGE SCALE GENOMIC DNA]</scope>
    <source>
        <strain evidence="1">UoL-WK</strain>
    </source>
</reference>
<evidence type="ECO:0000313" key="1">
    <source>
        <dbReference type="EMBL" id="RWR98799.1"/>
    </source>
</evidence>
<gene>
    <name evidence="1" type="ORF">B4U79_17115</name>
</gene>
<dbReference type="Gene3D" id="2.40.70.10">
    <property type="entry name" value="Acid Proteases"/>
    <property type="match status" value="1"/>
</dbReference>
<evidence type="ECO:0000313" key="2">
    <source>
        <dbReference type="Proteomes" id="UP000285301"/>
    </source>
</evidence>
<accession>A0A443Q724</accession>
<dbReference type="AlphaFoldDB" id="A0A443Q724"/>
<proteinExistence type="predicted"/>
<sequence>HEVAVGVQLARCYQRKDENPASYMYRVLDLCMQVNPNMPERDQLRYILAGLKGRYREQLATSGENRNLHDCKNALRRLGAATQQYFMEEENYERRQLNNASRAPIKNNERTKPTDNGNANLVCFNCEGKHFLRNCPQPKDQARIEANRQMLRNLRQDRYKNVRHESTVNAIQGESNLPRDIEWMSWNPPELMFTGLPEKQEGDDHQALINTLQHMSVESLPKDEPKLNCVGEEMLDNLRNGKLPYVEVEINGVKTKGVIDSGSVISVISVELFQKVNAPIFPWKLGNFKLADG</sequence>
<dbReference type="OrthoDB" id="8026949at2759"/>
<comment type="caution">
    <text evidence="1">The sequence shown here is derived from an EMBL/GenBank/DDBJ whole genome shotgun (WGS) entry which is preliminary data.</text>
</comment>
<dbReference type="SUPFAM" id="SSF50630">
    <property type="entry name" value="Acid proteases"/>
    <property type="match status" value="1"/>
</dbReference>
<feature type="non-terminal residue" evidence="1">
    <location>
        <position position="1"/>
    </location>
</feature>
<dbReference type="InterPro" id="IPR021109">
    <property type="entry name" value="Peptidase_aspartic_dom_sf"/>
</dbReference>
<dbReference type="Proteomes" id="UP000285301">
    <property type="component" value="Unassembled WGS sequence"/>
</dbReference>
<name>A0A443Q724_9ACAR</name>
<evidence type="ECO:0008006" key="3">
    <source>
        <dbReference type="Google" id="ProtNLM"/>
    </source>
</evidence>